<dbReference type="Proteomes" id="UP001501563">
    <property type="component" value="Unassembled WGS sequence"/>
</dbReference>
<gene>
    <name evidence="7" type="ORF">GCM10022207_93880</name>
</gene>
<dbReference type="Pfam" id="PF04686">
    <property type="entry name" value="SsgA"/>
    <property type="match status" value="1"/>
</dbReference>
<keyword evidence="5" id="KW-0717">Septation</keyword>
<sequence>MGYPDLELDVCLTLAVTSDLQVRVPARFSYVCADPYAVQVSFHITSDRVVQWTFARELLDQGMTAATGIGDVRIAPIEPSLGRHFSIELKSPDGFARLEGPVAPIRAWIAKTHEAVPTGSETALLDLDRFLEERSGR</sequence>
<dbReference type="Gene3D" id="2.30.31.20">
    <property type="entry name" value="Sporulation-specific cell division protein SsgB"/>
    <property type="match status" value="1"/>
</dbReference>
<keyword evidence="4" id="KW-0749">Sporulation</keyword>
<reference evidence="8" key="1">
    <citation type="journal article" date="2019" name="Int. J. Syst. Evol. Microbiol.">
        <title>The Global Catalogue of Microorganisms (GCM) 10K type strain sequencing project: providing services to taxonomists for standard genome sequencing and annotation.</title>
        <authorList>
            <consortium name="The Broad Institute Genomics Platform"/>
            <consortium name="The Broad Institute Genome Sequencing Center for Infectious Disease"/>
            <person name="Wu L."/>
            <person name="Ma J."/>
        </authorList>
    </citation>
    <scope>NUCLEOTIDE SEQUENCE [LARGE SCALE GENOMIC DNA]</scope>
    <source>
        <strain evidence="8">JCM 16578</strain>
    </source>
</reference>
<evidence type="ECO:0000256" key="3">
    <source>
        <dbReference type="ARBA" id="ARBA00022618"/>
    </source>
</evidence>
<evidence type="ECO:0000256" key="1">
    <source>
        <dbReference type="ARBA" id="ARBA00004431"/>
    </source>
</evidence>
<evidence type="ECO:0000313" key="7">
    <source>
        <dbReference type="EMBL" id="GAA3909662.1"/>
    </source>
</evidence>
<evidence type="ECO:0000256" key="2">
    <source>
        <dbReference type="ARBA" id="ARBA00009323"/>
    </source>
</evidence>
<name>A0ABP7LVR8_9ACTN</name>
<evidence type="ECO:0000256" key="5">
    <source>
        <dbReference type="ARBA" id="ARBA00023210"/>
    </source>
</evidence>
<accession>A0ABP7LVR8</accession>
<keyword evidence="3" id="KW-0132">Cell division</keyword>
<proteinExistence type="inferred from homology"/>
<comment type="similarity">
    <text evidence="2">Belongs to the SsgA family.</text>
</comment>
<dbReference type="InterPro" id="IPR006776">
    <property type="entry name" value="SsgB"/>
</dbReference>
<comment type="subcellular location">
    <subcellularLocation>
        <location evidence="1">Cell septum</location>
    </subcellularLocation>
</comment>
<evidence type="ECO:0000256" key="4">
    <source>
        <dbReference type="ARBA" id="ARBA00022969"/>
    </source>
</evidence>
<keyword evidence="6" id="KW-0131">Cell cycle</keyword>
<evidence type="ECO:0000313" key="8">
    <source>
        <dbReference type="Proteomes" id="UP001501563"/>
    </source>
</evidence>
<dbReference type="EMBL" id="BAAAZA010000087">
    <property type="protein sequence ID" value="GAA3909662.1"/>
    <property type="molecule type" value="Genomic_DNA"/>
</dbReference>
<comment type="caution">
    <text evidence="7">The sequence shown here is derived from an EMBL/GenBank/DDBJ whole genome shotgun (WGS) entry which is preliminary data.</text>
</comment>
<organism evidence="7 8">
    <name type="scientific">Streptomyces lannensis</name>
    <dbReference type="NCBI Taxonomy" id="766498"/>
    <lineage>
        <taxon>Bacteria</taxon>
        <taxon>Bacillati</taxon>
        <taxon>Actinomycetota</taxon>
        <taxon>Actinomycetes</taxon>
        <taxon>Kitasatosporales</taxon>
        <taxon>Streptomycetaceae</taxon>
        <taxon>Streptomyces</taxon>
    </lineage>
</organism>
<dbReference type="RefSeq" id="WP_345554757.1">
    <property type="nucleotide sequence ID" value="NZ_BAAAZA010000087.1"/>
</dbReference>
<protein>
    <submittedName>
        <fullName evidence="7">SsgA family sporulation/cell division regulator</fullName>
    </submittedName>
</protein>
<evidence type="ECO:0000256" key="6">
    <source>
        <dbReference type="ARBA" id="ARBA00023306"/>
    </source>
</evidence>
<keyword evidence="8" id="KW-1185">Reference proteome</keyword>
<dbReference type="InterPro" id="IPR038658">
    <property type="entry name" value="SsgB_sf"/>
</dbReference>